<proteinExistence type="predicted"/>
<keyword evidence="2" id="KW-0732">Signal</keyword>
<evidence type="ECO:0000256" key="2">
    <source>
        <dbReference type="SAM" id="SignalP"/>
    </source>
</evidence>
<evidence type="ECO:0000313" key="3">
    <source>
        <dbReference type="EMBL" id="SNX84185.1"/>
    </source>
</evidence>
<evidence type="ECO:0000313" key="4">
    <source>
        <dbReference type="Proteomes" id="UP001294444"/>
    </source>
</evidence>
<reference evidence="3" key="1">
    <citation type="submission" date="2023-10" db="EMBL/GenBank/DDBJ databases">
        <authorList>
            <person name="Guldener U."/>
        </authorList>
    </citation>
    <scope>NUCLEOTIDE SEQUENCE</scope>
    <source>
        <strain evidence="3">Mp4</strain>
    </source>
</reference>
<accession>A0AAJ4XKH6</accession>
<protein>
    <submittedName>
        <fullName evidence="3">Uncharacterized protein</fullName>
    </submittedName>
</protein>
<keyword evidence="4" id="KW-1185">Reference proteome</keyword>
<name>A0AAJ4XKH6_9BASI</name>
<evidence type="ECO:0000256" key="1">
    <source>
        <dbReference type="SAM" id="MobiDB-lite"/>
    </source>
</evidence>
<feature type="region of interest" description="Disordered" evidence="1">
    <location>
        <begin position="229"/>
        <end position="255"/>
    </location>
</feature>
<organism evidence="3 4">
    <name type="scientific">Melanopsichium pennsylvanicum</name>
    <dbReference type="NCBI Taxonomy" id="63383"/>
    <lineage>
        <taxon>Eukaryota</taxon>
        <taxon>Fungi</taxon>
        <taxon>Dikarya</taxon>
        <taxon>Basidiomycota</taxon>
        <taxon>Ustilaginomycotina</taxon>
        <taxon>Ustilaginomycetes</taxon>
        <taxon>Ustilaginales</taxon>
        <taxon>Ustilaginaceae</taxon>
        <taxon>Melanopsichium</taxon>
    </lineage>
</organism>
<comment type="caution">
    <text evidence="3">The sequence shown here is derived from an EMBL/GenBank/DDBJ whole genome shotgun (WGS) entry which is preliminary data.</text>
</comment>
<feature type="region of interest" description="Disordered" evidence="1">
    <location>
        <begin position="119"/>
        <end position="164"/>
    </location>
</feature>
<gene>
    <name evidence="3" type="ORF">MEPE_02893</name>
</gene>
<dbReference type="Proteomes" id="UP001294444">
    <property type="component" value="Unassembled WGS sequence"/>
</dbReference>
<feature type="chain" id="PRO_5042567468" evidence="2">
    <location>
        <begin position="22"/>
        <end position="373"/>
    </location>
</feature>
<feature type="compositionally biased region" description="Basic and acidic residues" evidence="1">
    <location>
        <begin position="153"/>
        <end position="163"/>
    </location>
</feature>
<sequence>MNFILSLTLLNLALSTMLTSAAPLPSLARVELSLPESIRSFESAYSAMSDQVEKAAAKRKGFGFREKMVTGITVGLSTLGTGGYIVSSAIPMSIAHRQKYGGRRLEEAVERANAQAALRKNGIGGDSKRLNKRRAGSERKLAKRSGVSSMEKALQEGMDHEADNESFYSALSRSNSQRRDEVEGRLLHNSDQSESIVLDKAAFLHRSNSAPIMHFFKPDYQVSALHTTKSPSTTMDQGLRKQHQARTSSSPSRVEFGRSVSASSDHYGGYNDETNARLRAVEAALLDLKQHQYDSQKFSAFTKIMIGMGLLNAVGAGASAELSVQNAIEAAKKNYSQQNKLPDVTNLDPTTCTKFQTEVTGLDCSKAHGVKFA</sequence>
<feature type="signal peptide" evidence="2">
    <location>
        <begin position="1"/>
        <end position="21"/>
    </location>
</feature>
<dbReference type="AlphaFoldDB" id="A0AAJ4XKH6"/>
<dbReference type="EMBL" id="OAPG01000005">
    <property type="protein sequence ID" value="SNX84185.1"/>
    <property type="molecule type" value="Genomic_DNA"/>
</dbReference>